<evidence type="ECO:0000259" key="7">
    <source>
        <dbReference type="Pfam" id="PF12874"/>
    </source>
</evidence>
<proteinExistence type="predicted"/>
<keyword evidence="6" id="KW-0539">Nucleus</keyword>
<dbReference type="AlphaFoldDB" id="A0A226N3Z1"/>
<name>A0A226N3Z1_CALSU</name>
<dbReference type="InterPro" id="IPR051845">
    <property type="entry name" value="Znf385"/>
</dbReference>
<comment type="subcellular location">
    <subcellularLocation>
        <location evidence="1">Nucleus</location>
    </subcellularLocation>
</comment>
<dbReference type="STRING" id="9009.A0A226N3Z1"/>
<evidence type="ECO:0000256" key="4">
    <source>
        <dbReference type="ARBA" id="ARBA00022771"/>
    </source>
</evidence>
<dbReference type="InterPro" id="IPR013087">
    <property type="entry name" value="Znf_C2H2_type"/>
</dbReference>
<dbReference type="SUPFAM" id="SSF57667">
    <property type="entry name" value="beta-beta-alpha zinc fingers"/>
    <property type="match status" value="1"/>
</dbReference>
<evidence type="ECO:0000256" key="3">
    <source>
        <dbReference type="ARBA" id="ARBA00022737"/>
    </source>
</evidence>
<feature type="domain" description="C2H2-type" evidence="7">
    <location>
        <begin position="46"/>
        <end position="63"/>
    </location>
</feature>
<keyword evidence="4" id="KW-0863">Zinc-finger</keyword>
<dbReference type="GO" id="GO:0005634">
    <property type="term" value="C:nucleus"/>
    <property type="evidence" value="ECO:0007669"/>
    <property type="project" value="UniProtKB-SubCell"/>
</dbReference>
<dbReference type="EMBL" id="MCFN01000227">
    <property type="protein sequence ID" value="OXB62237.1"/>
    <property type="molecule type" value="Genomic_DNA"/>
</dbReference>
<evidence type="ECO:0000256" key="5">
    <source>
        <dbReference type="ARBA" id="ARBA00022833"/>
    </source>
</evidence>
<dbReference type="InterPro" id="IPR036236">
    <property type="entry name" value="Znf_C2H2_sf"/>
</dbReference>
<gene>
    <name evidence="8" type="ORF">ASZ78_009857</name>
</gene>
<accession>A0A226N3Z1</accession>
<protein>
    <recommendedName>
        <fullName evidence="7">C2H2-type domain-containing protein</fullName>
    </recommendedName>
</protein>
<evidence type="ECO:0000256" key="6">
    <source>
        <dbReference type="ARBA" id="ARBA00023242"/>
    </source>
</evidence>
<keyword evidence="5" id="KW-0862">Zinc</keyword>
<keyword evidence="3" id="KW-0677">Repeat</keyword>
<evidence type="ECO:0000313" key="8">
    <source>
        <dbReference type="EMBL" id="OXB62237.1"/>
    </source>
</evidence>
<dbReference type="PANTHER" id="PTHR23067">
    <property type="entry name" value="DOUBLE-STRANDED RNA-BINDING ZINC FINGER PROTEIN"/>
    <property type="match status" value="1"/>
</dbReference>
<dbReference type="Proteomes" id="UP000198323">
    <property type="component" value="Unassembled WGS sequence"/>
</dbReference>
<reference evidence="8 9" key="1">
    <citation type="submission" date="2016-07" db="EMBL/GenBank/DDBJ databases">
        <title>Disparate Historic Effective Population Sizes Predicted by Modern Levels of Genome Diversity for the Scaled Quail (Callipepla squamata) and the Northern Bobwhite (Colinus virginianus): Inferences from First and Second Generation Draft Genome Assemblies for Sympatric New World Quail.</title>
        <authorList>
            <person name="Oldeschulte D.L."/>
            <person name="Halley Y.A."/>
            <person name="Bhattarai E.K."/>
            <person name="Brashear W.A."/>
            <person name="Hill J."/>
            <person name="Metz R.P."/>
            <person name="Johnson C.D."/>
            <person name="Rollins D."/>
            <person name="Peterson M.J."/>
            <person name="Bickhart D.M."/>
            <person name="Decker J.E."/>
            <person name="Seabury C.M."/>
        </authorList>
    </citation>
    <scope>NUCLEOTIDE SEQUENCE [LARGE SCALE GENOMIC DNA]</scope>
    <source>
        <strain evidence="8 9">Texas</strain>
        <tissue evidence="8">Leg muscle</tissue>
    </source>
</reference>
<dbReference type="OrthoDB" id="9448812at2759"/>
<keyword evidence="2" id="KW-0479">Metal-binding</keyword>
<dbReference type="GO" id="GO:0008270">
    <property type="term" value="F:zinc ion binding"/>
    <property type="evidence" value="ECO:0007669"/>
    <property type="project" value="UniProtKB-KW"/>
</dbReference>
<dbReference type="PANTHER" id="PTHR23067:SF12">
    <property type="entry name" value="ZINC FINGER PROTEIN 385D"/>
    <property type="match status" value="1"/>
</dbReference>
<dbReference type="Pfam" id="PF12874">
    <property type="entry name" value="zf-met"/>
    <property type="match status" value="1"/>
</dbReference>
<evidence type="ECO:0000256" key="2">
    <source>
        <dbReference type="ARBA" id="ARBA00022723"/>
    </source>
</evidence>
<comment type="caution">
    <text evidence="8">The sequence shown here is derived from an EMBL/GenBank/DDBJ whole genome shotgun (WGS) entry which is preliminary data.</text>
</comment>
<keyword evidence="9" id="KW-1185">Reference proteome</keyword>
<evidence type="ECO:0000313" key="9">
    <source>
        <dbReference type="Proteomes" id="UP000198323"/>
    </source>
</evidence>
<evidence type="ECO:0000256" key="1">
    <source>
        <dbReference type="ARBA" id="ARBA00004123"/>
    </source>
</evidence>
<sequence length="159" mass="16929">MSPGTKHKTMLEARNGSGTIKAFPRAGVKGKGPVNKGNTGLQNKTFHCEICDVHVNSETQLKQVLSYPVTLHSVNPWLIVFMVKLVFSKEPSKPMTPRILPNPLAAAAAAAAVAVNSPFSLRTAPAATLFQTSALPPALLRPAPGPIRTTHTPVLFAPY</sequence>
<organism evidence="8 9">
    <name type="scientific">Callipepla squamata</name>
    <name type="common">Scaled quail</name>
    <dbReference type="NCBI Taxonomy" id="9009"/>
    <lineage>
        <taxon>Eukaryota</taxon>
        <taxon>Metazoa</taxon>
        <taxon>Chordata</taxon>
        <taxon>Craniata</taxon>
        <taxon>Vertebrata</taxon>
        <taxon>Euteleostomi</taxon>
        <taxon>Archelosauria</taxon>
        <taxon>Archosauria</taxon>
        <taxon>Dinosauria</taxon>
        <taxon>Saurischia</taxon>
        <taxon>Theropoda</taxon>
        <taxon>Coelurosauria</taxon>
        <taxon>Aves</taxon>
        <taxon>Neognathae</taxon>
        <taxon>Galloanserae</taxon>
        <taxon>Galliformes</taxon>
        <taxon>Odontophoridae</taxon>
        <taxon>Callipepla</taxon>
    </lineage>
</organism>